<evidence type="ECO:0000256" key="2">
    <source>
        <dbReference type="ARBA" id="ARBA00007358"/>
    </source>
</evidence>
<evidence type="ECO:0000259" key="5">
    <source>
        <dbReference type="Pfam" id="PF00465"/>
    </source>
</evidence>
<dbReference type="GO" id="GO:0046872">
    <property type="term" value="F:metal ion binding"/>
    <property type="evidence" value="ECO:0007669"/>
    <property type="project" value="InterPro"/>
</dbReference>
<dbReference type="Proteomes" id="UP000055590">
    <property type="component" value="Chromosome"/>
</dbReference>
<dbReference type="EMBL" id="CP012332">
    <property type="protein sequence ID" value="AKU91886.1"/>
    <property type="molecule type" value="Genomic_DNA"/>
</dbReference>
<dbReference type="PANTHER" id="PTHR11496">
    <property type="entry name" value="ALCOHOL DEHYDROGENASE"/>
    <property type="match status" value="1"/>
</dbReference>
<gene>
    <name evidence="7" type="ORF">AKJ08_2273</name>
</gene>
<reference evidence="7 8" key="1">
    <citation type="submission" date="2015-08" db="EMBL/GenBank/DDBJ databases">
        <authorList>
            <person name="Babu N.S."/>
            <person name="Beckwith C.J."/>
            <person name="Beseler K.G."/>
            <person name="Brison A."/>
            <person name="Carone J.V."/>
            <person name="Caskin T.P."/>
            <person name="Diamond M."/>
            <person name="Durham M.E."/>
            <person name="Foxe J.M."/>
            <person name="Go M."/>
            <person name="Henderson B.A."/>
            <person name="Jones I.B."/>
            <person name="McGettigan J.A."/>
            <person name="Micheletti S.J."/>
            <person name="Nasrallah M.E."/>
            <person name="Ortiz D."/>
            <person name="Piller C.R."/>
            <person name="Privatt S.R."/>
            <person name="Schneider S.L."/>
            <person name="Sharp S."/>
            <person name="Smith T.C."/>
            <person name="Stanton J.D."/>
            <person name="Ullery H.E."/>
            <person name="Wilson R.J."/>
            <person name="Serrano M.G."/>
            <person name="Buck G."/>
            <person name="Lee V."/>
            <person name="Wang Y."/>
            <person name="Carvalho R."/>
            <person name="Voegtly L."/>
            <person name="Shi R."/>
            <person name="Duckworth R."/>
            <person name="Johnson A."/>
            <person name="Loviza R."/>
            <person name="Walstead R."/>
            <person name="Shah Z."/>
            <person name="Kiflezghi M."/>
            <person name="Wade K."/>
            <person name="Ball S.L."/>
            <person name="Bradley K.W."/>
            <person name="Asai D.J."/>
            <person name="Bowman C.A."/>
            <person name="Russell D.A."/>
            <person name="Pope W.H."/>
            <person name="Jacobs-Sera D."/>
            <person name="Hendrix R.W."/>
            <person name="Hatfull G.F."/>
        </authorList>
    </citation>
    <scope>NUCLEOTIDE SEQUENCE [LARGE SCALE GENOMIC DNA]</scope>
    <source>
        <strain evidence="7 8">DSM 27710</strain>
    </source>
</reference>
<dbReference type="Gene3D" id="1.20.1090.10">
    <property type="entry name" value="Dehydroquinate synthase-like - alpha domain"/>
    <property type="match status" value="1"/>
</dbReference>
<dbReference type="InterPro" id="IPR039697">
    <property type="entry name" value="Alcohol_dehydrogenase_Fe"/>
</dbReference>
<dbReference type="OrthoDB" id="9778433at2"/>
<proteinExistence type="inferred from homology"/>
<dbReference type="InterPro" id="IPR001670">
    <property type="entry name" value="ADH_Fe/GldA"/>
</dbReference>
<dbReference type="Gene3D" id="3.40.50.1970">
    <property type="match status" value="1"/>
</dbReference>
<dbReference type="PANTHER" id="PTHR11496:SF102">
    <property type="entry name" value="ALCOHOL DEHYDROGENASE 4"/>
    <property type="match status" value="1"/>
</dbReference>
<dbReference type="STRING" id="1391653.AKJ08_2273"/>
<dbReference type="InterPro" id="IPR056798">
    <property type="entry name" value="ADH_Fe_C"/>
</dbReference>
<keyword evidence="4" id="KW-0520">NAD</keyword>
<dbReference type="AlphaFoldDB" id="A0A0K1PEP6"/>
<dbReference type="InterPro" id="IPR018211">
    <property type="entry name" value="ADH_Fe_CS"/>
</dbReference>
<dbReference type="SUPFAM" id="SSF56796">
    <property type="entry name" value="Dehydroquinate synthase-like"/>
    <property type="match status" value="1"/>
</dbReference>
<evidence type="ECO:0000259" key="6">
    <source>
        <dbReference type="Pfam" id="PF25137"/>
    </source>
</evidence>
<keyword evidence="8" id="KW-1185">Reference proteome</keyword>
<accession>A0A0K1PEP6</accession>
<dbReference type="PROSITE" id="PS00060">
    <property type="entry name" value="ADH_IRON_2"/>
    <property type="match status" value="1"/>
</dbReference>
<feature type="domain" description="Fe-containing alcohol dehydrogenase-like C-terminal" evidence="6">
    <location>
        <begin position="191"/>
        <end position="383"/>
    </location>
</feature>
<comment type="cofactor">
    <cofactor evidence="1">
        <name>Fe cation</name>
        <dbReference type="ChEBI" id="CHEBI:24875"/>
    </cofactor>
</comment>
<dbReference type="Pfam" id="PF00465">
    <property type="entry name" value="Fe-ADH"/>
    <property type="match status" value="1"/>
</dbReference>
<dbReference type="GO" id="GO:0004022">
    <property type="term" value="F:alcohol dehydrogenase (NAD+) activity"/>
    <property type="evidence" value="ECO:0007669"/>
    <property type="project" value="TreeGrafter"/>
</dbReference>
<dbReference type="FunFam" id="3.40.50.1970:FF:000003">
    <property type="entry name" value="Alcohol dehydrogenase, iron-containing"/>
    <property type="match status" value="1"/>
</dbReference>
<evidence type="ECO:0000256" key="3">
    <source>
        <dbReference type="ARBA" id="ARBA00023002"/>
    </source>
</evidence>
<dbReference type="PROSITE" id="PS00913">
    <property type="entry name" value="ADH_IRON_1"/>
    <property type="match status" value="1"/>
</dbReference>
<feature type="domain" description="Alcohol dehydrogenase iron-type/glycerol dehydrogenase GldA" evidence="5">
    <location>
        <begin position="8"/>
        <end position="180"/>
    </location>
</feature>
<sequence length="385" mass="40875">MPTRFSFPTRVVWGAGSIGKLAEEVRLAGGLKVLVVTDRGVIDAGIIDHVRRMLEEAQLAHSVFSEIHSNPIESDVWRGVAAFRELDADVIVGIGGGAPIDTARAIRLAVHHPQPLSRYDDAADGGRFVTGELPPLIAIPTTAGTGSEISRSAVVLLDDTKRKTVLFSPRLMSTCAIVDPELTTGLPAKPTAWTGMDAFTHCLEAYVSLGDHPLADALAIEGIRLASRALPAVMKNGGDLSSRTEMMSAAMMGGIALTKGLGAAHAIAHAVGAVADVHHGLTNAVVLPAVCRFNEAQAHPRFARVAEAMGEDRKGRSDRELADRACTRIESLCREVGIPPKLSDVGVVPNMIPAIVEKAVEDASHRTNPRPFTADDCERIVRSLV</sequence>
<dbReference type="RefSeq" id="WP_050726134.1">
    <property type="nucleotide sequence ID" value="NZ_CP012332.1"/>
</dbReference>
<comment type="similarity">
    <text evidence="2">Belongs to the iron-containing alcohol dehydrogenase family.</text>
</comment>
<evidence type="ECO:0000313" key="8">
    <source>
        <dbReference type="Proteomes" id="UP000055590"/>
    </source>
</evidence>
<dbReference type="CDD" id="cd14861">
    <property type="entry name" value="Fe-ADH-like"/>
    <property type="match status" value="1"/>
</dbReference>
<dbReference type="KEGG" id="vin:AKJ08_2273"/>
<dbReference type="PATRIC" id="fig|1391653.3.peg.2372"/>
<evidence type="ECO:0000256" key="4">
    <source>
        <dbReference type="ARBA" id="ARBA00023027"/>
    </source>
</evidence>
<evidence type="ECO:0000313" key="7">
    <source>
        <dbReference type="EMBL" id="AKU91886.1"/>
    </source>
</evidence>
<keyword evidence="3" id="KW-0560">Oxidoreductase</keyword>
<dbReference type="FunFam" id="1.20.1090.10:FF:000001">
    <property type="entry name" value="Aldehyde-alcohol dehydrogenase"/>
    <property type="match status" value="1"/>
</dbReference>
<protein>
    <submittedName>
        <fullName evidence="7">Alcohol dehydrogenase</fullName>
    </submittedName>
</protein>
<dbReference type="Pfam" id="PF25137">
    <property type="entry name" value="ADH_Fe_C"/>
    <property type="match status" value="1"/>
</dbReference>
<evidence type="ECO:0000256" key="1">
    <source>
        <dbReference type="ARBA" id="ARBA00001962"/>
    </source>
</evidence>
<name>A0A0K1PEP6_9BACT</name>
<organism evidence="7 8">
    <name type="scientific">Vulgatibacter incomptus</name>
    <dbReference type="NCBI Taxonomy" id="1391653"/>
    <lineage>
        <taxon>Bacteria</taxon>
        <taxon>Pseudomonadati</taxon>
        <taxon>Myxococcota</taxon>
        <taxon>Myxococcia</taxon>
        <taxon>Myxococcales</taxon>
        <taxon>Cystobacterineae</taxon>
        <taxon>Vulgatibacteraceae</taxon>
        <taxon>Vulgatibacter</taxon>
    </lineage>
</organism>